<keyword evidence="2" id="KW-0964">Secreted</keyword>
<reference evidence="6" key="1">
    <citation type="submission" date="2025-08" db="UniProtKB">
        <authorList>
            <consortium name="RefSeq"/>
        </authorList>
    </citation>
    <scope>IDENTIFICATION</scope>
</reference>
<comment type="subcellular location">
    <subcellularLocation>
        <location evidence="1">Secreted</location>
    </subcellularLocation>
</comment>
<dbReference type="Pfam" id="PF15430">
    <property type="entry name" value="SVWC"/>
    <property type="match status" value="1"/>
</dbReference>
<sequence length="115" mass="12839">MLRYVLFALVVYKSVEAYIGIIPEEEKPAKFADQEGCYFSKFDRVLPVGVPYTPIDGSTCVKYTCQESKIITEEGCGAKRISTNCEHGPADYTKPFPDCCEKVRCTLPDGRIVEA</sequence>
<dbReference type="AlphaFoldDB" id="A0A6J1NMX0"/>
<dbReference type="OrthoDB" id="7390288at2759"/>
<feature type="domain" description="Single" evidence="4">
    <location>
        <begin position="37"/>
        <end position="105"/>
    </location>
</feature>
<name>A0A6J1NMX0_BICAN</name>
<evidence type="ECO:0000256" key="3">
    <source>
        <dbReference type="SAM" id="SignalP"/>
    </source>
</evidence>
<accession>A0A6J1NMX0</accession>
<evidence type="ECO:0000256" key="2">
    <source>
        <dbReference type="ARBA" id="ARBA00022525"/>
    </source>
</evidence>
<dbReference type="PANTHER" id="PTHR39957:SF1">
    <property type="entry name" value="AT09846P1-RELATED"/>
    <property type="match status" value="1"/>
</dbReference>
<keyword evidence="3" id="KW-0732">Signal</keyword>
<dbReference type="KEGG" id="bany:112050466"/>
<evidence type="ECO:0000259" key="4">
    <source>
        <dbReference type="SMART" id="SM01318"/>
    </source>
</evidence>
<dbReference type="InterPro" id="IPR029277">
    <property type="entry name" value="SVWC_dom"/>
</dbReference>
<keyword evidence="5" id="KW-1185">Reference proteome</keyword>
<dbReference type="InterPro" id="IPR053308">
    <property type="entry name" value="Vago-like"/>
</dbReference>
<dbReference type="Proteomes" id="UP001652582">
    <property type="component" value="Chromosome 16"/>
</dbReference>
<organism evidence="5 6">
    <name type="scientific">Bicyclus anynana</name>
    <name type="common">Squinting bush brown butterfly</name>
    <dbReference type="NCBI Taxonomy" id="110368"/>
    <lineage>
        <taxon>Eukaryota</taxon>
        <taxon>Metazoa</taxon>
        <taxon>Ecdysozoa</taxon>
        <taxon>Arthropoda</taxon>
        <taxon>Hexapoda</taxon>
        <taxon>Insecta</taxon>
        <taxon>Pterygota</taxon>
        <taxon>Neoptera</taxon>
        <taxon>Endopterygota</taxon>
        <taxon>Lepidoptera</taxon>
        <taxon>Glossata</taxon>
        <taxon>Ditrysia</taxon>
        <taxon>Papilionoidea</taxon>
        <taxon>Nymphalidae</taxon>
        <taxon>Satyrinae</taxon>
        <taxon>Satyrini</taxon>
        <taxon>Mycalesina</taxon>
        <taxon>Bicyclus</taxon>
    </lineage>
</organism>
<dbReference type="RefSeq" id="XP_023944506.2">
    <property type="nucleotide sequence ID" value="XM_024088738.2"/>
</dbReference>
<evidence type="ECO:0000313" key="6">
    <source>
        <dbReference type="RefSeq" id="XP_023944506.2"/>
    </source>
</evidence>
<protein>
    <submittedName>
        <fullName evidence="6">Uncharacterized protein LOC112050466</fullName>
    </submittedName>
</protein>
<feature type="chain" id="PRO_5046489741" evidence="3">
    <location>
        <begin position="18"/>
        <end position="115"/>
    </location>
</feature>
<evidence type="ECO:0000256" key="1">
    <source>
        <dbReference type="ARBA" id="ARBA00004613"/>
    </source>
</evidence>
<dbReference type="GeneID" id="112050466"/>
<dbReference type="PANTHER" id="PTHR39957">
    <property type="entry name" value="AT09846P1-RELATED"/>
    <property type="match status" value="1"/>
</dbReference>
<evidence type="ECO:0000313" key="5">
    <source>
        <dbReference type="Proteomes" id="UP001652582"/>
    </source>
</evidence>
<proteinExistence type="predicted"/>
<feature type="signal peptide" evidence="3">
    <location>
        <begin position="1"/>
        <end position="17"/>
    </location>
</feature>
<dbReference type="GO" id="GO:0005576">
    <property type="term" value="C:extracellular region"/>
    <property type="evidence" value="ECO:0007669"/>
    <property type="project" value="UniProtKB-SubCell"/>
</dbReference>
<dbReference type="SMART" id="SM01318">
    <property type="entry name" value="SVWC"/>
    <property type="match status" value="1"/>
</dbReference>
<gene>
    <name evidence="6" type="primary">LOC112050466</name>
</gene>